<accession>A0ACC6AF02</accession>
<keyword evidence="1" id="KW-0675">Receptor</keyword>
<gene>
    <name evidence="1" type="ORF">J2S34_000283</name>
</gene>
<evidence type="ECO:0000313" key="2">
    <source>
        <dbReference type="Proteomes" id="UP001205486"/>
    </source>
</evidence>
<dbReference type="Proteomes" id="UP001205486">
    <property type="component" value="Unassembled WGS sequence"/>
</dbReference>
<proteinExistence type="predicted"/>
<dbReference type="EMBL" id="JALJZS010000001">
    <property type="protein sequence ID" value="MCP1997861.1"/>
    <property type="molecule type" value="Genomic_DNA"/>
</dbReference>
<protein>
    <submittedName>
        <fullName evidence="1">Iron complex outermembrane receptor protein</fullName>
    </submittedName>
</protein>
<organism evidence="1 2">
    <name type="scientific">Nitrobacter winogradskyi</name>
    <name type="common">Nitrobacter agilis</name>
    <dbReference type="NCBI Taxonomy" id="913"/>
    <lineage>
        <taxon>Bacteria</taxon>
        <taxon>Pseudomonadati</taxon>
        <taxon>Pseudomonadota</taxon>
        <taxon>Alphaproteobacteria</taxon>
        <taxon>Hyphomicrobiales</taxon>
        <taxon>Nitrobacteraceae</taxon>
        <taxon>Nitrobacter</taxon>
    </lineage>
</organism>
<name>A0ACC6AF02_NITWI</name>
<comment type="caution">
    <text evidence="1">The sequence shown here is derived from an EMBL/GenBank/DDBJ whole genome shotgun (WGS) entry which is preliminary data.</text>
</comment>
<evidence type="ECO:0000313" key="1">
    <source>
        <dbReference type="EMBL" id="MCP1997861.1"/>
    </source>
</evidence>
<sequence>MKRILFIGALLGGESYGTLAVAQDSTNLPPVTIVSDGQSRNVRQNSTTNARGRTVRRARQAAPSNQQPVQQQQQQSGGALASQNSILSTTPQLAGASSVTQQGIAVLGGPAQTSFYQPLALIPSVSVQTPDPYGLNTTRNINIRGKGDFHLSRTIDGLPLMGIVGGSDLFDLENIGRIDVYRGAVPSDKGLGLSNATGVINQLTLRPQDKAGFTARQAFGTDSFYKTFVRIDSGLNPETATKAFLSGSNIGVDKWTGAGDQKRQNVTFGLSQDFGDRVTLDVTAVYNNYAENFFRALTYPQTTDLRNNYSHDFNTTLTGVAATDVNYYKFNRMNAETFATFAKLDYNFAEGQHLLFKPYYWDNDTTRFNAAGNTVQIWRQQNQNVGSVFEYAGQFPWGTDVVAGYWWQSMAPPPPPTDQRRFTVNTSGGLNFSNWQSLARIDNFSVNSPYFQVSQNFGSTFVTSGLRYMVLGAPQMLYYNTAGIPDGTHGQALALNPAIYPDATLAARDYAAWLPNIAIRHDLNPALSVNFSYGRRFGRPDWGPQASNYISNRTAFTARGFTLQSLVDKVRPELSDQFDASLRFSQYGLTVIPTLFYAKFQNKQVKVVDPLIGPNISYFQGTGSSTGYGFELEANYRFDERFSVFGSTTLASETFDSDTPTLSGGAMLATKGKQIPNTPQVMIKGGITYQIDRLAIVPIVRYIGPRFGEAANTQRVPGYTVTDLTMSYDLGSHFGVESLNASFSIQNIFDRQYISQISPSDIDLSAGATYFLGAPRTVVGSLSMKF</sequence>
<reference evidence="1" key="1">
    <citation type="submission" date="2022-03" db="EMBL/GenBank/DDBJ databases">
        <title>Interactions between chemoautotrophic and heterotrophic bacteria.</title>
        <authorList>
            <person name="Santoro A."/>
        </authorList>
    </citation>
    <scope>NUCLEOTIDE SEQUENCE</scope>
    <source>
        <strain evidence="1">Nb-106</strain>
    </source>
</reference>
<keyword evidence="2" id="KW-1185">Reference proteome</keyword>